<evidence type="ECO:0000256" key="5">
    <source>
        <dbReference type="ARBA" id="ARBA00022692"/>
    </source>
</evidence>
<dbReference type="InterPro" id="IPR000531">
    <property type="entry name" value="Beta-barrel_TonB"/>
</dbReference>
<keyword evidence="13" id="KW-0732">Signal</keyword>
<keyword evidence="17" id="KW-1185">Reference proteome</keyword>
<evidence type="ECO:0000256" key="4">
    <source>
        <dbReference type="ARBA" id="ARBA00022452"/>
    </source>
</evidence>
<keyword evidence="5 10" id="KW-0812">Transmembrane</keyword>
<dbReference type="EMBL" id="JAJNOC010000004">
    <property type="protein sequence ID" value="MCD2517432.1"/>
    <property type="molecule type" value="Genomic_DNA"/>
</dbReference>
<feature type="region of interest" description="Disordered" evidence="12">
    <location>
        <begin position="227"/>
        <end position="246"/>
    </location>
</feature>
<keyword evidence="4 10" id="KW-1134">Transmembrane beta strand</keyword>
<gene>
    <name evidence="16" type="ORF">LQ564_14050</name>
</gene>
<keyword evidence="6 11" id="KW-0798">TonB box</keyword>
<dbReference type="Proteomes" id="UP001179361">
    <property type="component" value="Unassembled WGS sequence"/>
</dbReference>
<dbReference type="PANTHER" id="PTHR47234">
    <property type="match status" value="1"/>
</dbReference>
<keyword evidence="7 10" id="KW-0472">Membrane</keyword>
<dbReference type="Pfam" id="PF00593">
    <property type="entry name" value="TonB_dep_Rec_b-barrel"/>
    <property type="match status" value="1"/>
</dbReference>
<dbReference type="Pfam" id="PF07715">
    <property type="entry name" value="Plug"/>
    <property type="match status" value="1"/>
</dbReference>
<accession>A0ABS8Q8R8</accession>
<feature type="domain" description="TonB-dependent receptor-like beta-barrel" evidence="14">
    <location>
        <begin position="354"/>
        <end position="922"/>
    </location>
</feature>
<keyword evidence="8 16" id="KW-0675">Receptor</keyword>
<feature type="signal peptide" evidence="13">
    <location>
        <begin position="1"/>
        <end position="22"/>
    </location>
</feature>
<comment type="similarity">
    <text evidence="2 10 11">Belongs to the TonB-dependent receptor family.</text>
</comment>
<proteinExistence type="inferred from homology"/>
<dbReference type="PANTHER" id="PTHR47234:SF2">
    <property type="entry name" value="TONB-DEPENDENT RECEPTOR"/>
    <property type="match status" value="1"/>
</dbReference>
<name>A0ABS8Q8R8_9BURK</name>
<evidence type="ECO:0000256" key="2">
    <source>
        <dbReference type="ARBA" id="ARBA00009810"/>
    </source>
</evidence>
<evidence type="ECO:0000259" key="15">
    <source>
        <dbReference type="Pfam" id="PF07715"/>
    </source>
</evidence>
<evidence type="ECO:0000313" key="17">
    <source>
        <dbReference type="Proteomes" id="UP001179361"/>
    </source>
</evidence>
<evidence type="ECO:0000256" key="1">
    <source>
        <dbReference type="ARBA" id="ARBA00004571"/>
    </source>
</evidence>
<comment type="subcellular location">
    <subcellularLocation>
        <location evidence="1 10">Cell outer membrane</location>
        <topology evidence="1 10">Multi-pass membrane protein</topology>
    </subcellularLocation>
</comment>
<evidence type="ECO:0000256" key="10">
    <source>
        <dbReference type="PROSITE-ProRule" id="PRU01360"/>
    </source>
</evidence>
<evidence type="ECO:0000256" key="13">
    <source>
        <dbReference type="SAM" id="SignalP"/>
    </source>
</evidence>
<comment type="caution">
    <text evidence="16">The sequence shown here is derived from an EMBL/GenBank/DDBJ whole genome shotgun (WGS) entry which is preliminary data.</text>
</comment>
<dbReference type="Gene3D" id="2.170.130.10">
    <property type="entry name" value="TonB-dependent receptor, plug domain"/>
    <property type="match status" value="1"/>
</dbReference>
<feature type="domain" description="TonB-dependent receptor plug" evidence="15">
    <location>
        <begin position="43"/>
        <end position="155"/>
    </location>
</feature>
<evidence type="ECO:0000256" key="12">
    <source>
        <dbReference type="SAM" id="MobiDB-lite"/>
    </source>
</evidence>
<evidence type="ECO:0000256" key="11">
    <source>
        <dbReference type="RuleBase" id="RU003357"/>
    </source>
</evidence>
<evidence type="ECO:0000313" key="16">
    <source>
        <dbReference type="EMBL" id="MCD2517432.1"/>
    </source>
</evidence>
<feature type="region of interest" description="Disordered" evidence="12">
    <location>
        <begin position="251"/>
        <end position="280"/>
    </location>
</feature>
<evidence type="ECO:0000256" key="9">
    <source>
        <dbReference type="ARBA" id="ARBA00023237"/>
    </source>
</evidence>
<dbReference type="PROSITE" id="PS52016">
    <property type="entry name" value="TONB_DEPENDENT_REC_3"/>
    <property type="match status" value="1"/>
</dbReference>
<evidence type="ECO:0000256" key="8">
    <source>
        <dbReference type="ARBA" id="ARBA00023170"/>
    </source>
</evidence>
<dbReference type="Gene3D" id="2.40.170.20">
    <property type="entry name" value="TonB-dependent receptor, beta-barrel domain"/>
    <property type="match status" value="1"/>
</dbReference>
<evidence type="ECO:0000256" key="6">
    <source>
        <dbReference type="ARBA" id="ARBA00023077"/>
    </source>
</evidence>
<keyword evidence="9 10" id="KW-0998">Cell outer membrane</keyword>
<dbReference type="InterPro" id="IPR037066">
    <property type="entry name" value="Plug_dom_sf"/>
</dbReference>
<dbReference type="InterPro" id="IPR039426">
    <property type="entry name" value="TonB-dep_rcpt-like"/>
</dbReference>
<protein>
    <submittedName>
        <fullName evidence="16">TonB-dependent receptor</fullName>
    </submittedName>
</protein>
<evidence type="ECO:0000259" key="14">
    <source>
        <dbReference type="Pfam" id="PF00593"/>
    </source>
</evidence>
<evidence type="ECO:0000256" key="3">
    <source>
        <dbReference type="ARBA" id="ARBA00022448"/>
    </source>
</evidence>
<reference evidence="16" key="1">
    <citation type="submission" date="2021-11" db="EMBL/GenBank/DDBJ databases">
        <title>The complete genome of Massilia sp sp. G4R7.</title>
        <authorList>
            <person name="Liu L."/>
            <person name="Yue J."/>
            <person name="Yuan J."/>
            <person name="Yang F."/>
            <person name="Li L."/>
        </authorList>
    </citation>
    <scope>NUCLEOTIDE SEQUENCE</scope>
    <source>
        <strain evidence="16">G4R7</strain>
    </source>
</reference>
<dbReference type="InterPro" id="IPR036942">
    <property type="entry name" value="Beta-barrel_TonB_sf"/>
</dbReference>
<keyword evidence="3 10" id="KW-0813">Transport</keyword>
<evidence type="ECO:0000256" key="7">
    <source>
        <dbReference type="ARBA" id="ARBA00023136"/>
    </source>
</evidence>
<organism evidence="16 17">
    <name type="scientific">Massilia phyllostachyos</name>
    <dbReference type="NCBI Taxonomy" id="2898585"/>
    <lineage>
        <taxon>Bacteria</taxon>
        <taxon>Pseudomonadati</taxon>
        <taxon>Pseudomonadota</taxon>
        <taxon>Betaproteobacteria</taxon>
        <taxon>Burkholderiales</taxon>
        <taxon>Oxalobacteraceae</taxon>
        <taxon>Telluria group</taxon>
        <taxon>Massilia</taxon>
    </lineage>
</organism>
<sequence>MQQRTKIALAVAIALHSMTVLAQETSLQRVEVTGSRIRQVDIETAQPVQVVSQEQIQKSGLVTVGDIINNLTSSGAPALSRGNVLGASREQGGQFVNMRYLGTQRLLVLVDGKRWTASINGYTDLSTVPSALIERIEVLKDGASSIYGSDAIAGVINIILRKNVEGGQASAYVGQNDKHDGTTKDYSLTYGAGGEKASLVFGLTYSEQGAVWARDRDVTATPYGPLHPTSGFGGGPWGRIQPVDPRTGGALAGGFDQILNHTGGPTGDGTGADSRNPANYHRYAGTVTDDLFNSTSQMMFQSPTKLTSIFVKGEIALPADMRFRTTAMYADRKSSRQIAGYPLNSLSQSTYPVYIDRNSYYNPYGSFSTGNPGTPQDLYFSRRTIEVPRSTDNDNRTLHIDAAIEGEFNLRNLPWNWSVGYNHSKIDGTVTGRGDLNLVNLKRALGPSFLNAQGQVQCGTAAAPIPLAQCVPWNILGGPSASTPQALEYVMSLAQATYASTVNSATADLSGELFSLPAGAVGIAGGLEYREVRGNDLPGQFEQSGFSSSLAGNATFGRYTVREAYLEANVPLLKSLPLVDSLGINLASRYSDYSNFGSTTNSKASVMWKPIRDALIRGTWAEGFRAPTLGDTFGGGSQTFASYLDACDSQFGEARVNPAVAARCASLGVPAGFRQRNQAGDFVGSGGGQTPTPFITGAGNLALQPETATTRTLGFVISPSQVPGLSLSVDWYNIRIANRIAAINATDTVRECYINAVDSFCDLIQRNPVTGQIVNLAIGNANRGLTETEGLDVAVSYRLPRTRFGQFSVRSETSYLDSFKEKATPTADWIEYAGQWNYFRVKSNLTLDWTQGNWSATFITRFFSSQKNRCWTVAPAVECSNPTVKTYWGTGYTRAKEMWFGDLSVGYALPWNAKLLVGANNIFDKKPLINYSASGNNGGPSSASAVNPDLPIDRFIYMRYNQAF</sequence>
<feature type="chain" id="PRO_5047370516" evidence="13">
    <location>
        <begin position="23"/>
        <end position="964"/>
    </location>
</feature>
<dbReference type="SUPFAM" id="SSF56935">
    <property type="entry name" value="Porins"/>
    <property type="match status" value="1"/>
</dbReference>
<dbReference type="RefSeq" id="WP_231058725.1">
    <property type="nucleotide sequence ID" value="NZ_JAJNOC010000004.1"/>
</dbReference>
<dbReference type="InterPro" id="IPR012910">
    <property type="entry name" value="Plug_dom"/>
</dbReference>